<dbReference type="RefSeq" id="WP_382402359.1">
    <property type="nucleotide sequence ID" value="NZ_JBHTNH010000029.1"/>
</dbReference>
<protein>
    <submittedName>
        <fullName evidence="1">YgiT-type zinc finger protein</fullName>
    </submittedName>
</protein>
<dbReference type="NCBIfam" id="TIGR03831">
    <property type="entry name" value="YgiT_finger"/>
    <property type="match status" value="1"/>
</dbReference>
<proteinExistence type="predicted"/>
<comment type="caution">
    <text evidence="1">The sequence shown here is derived from an EMBL/GenBank/DDBJ whole genome shotgun (WGS) entry which is preliminary data.</text>
</comment>
<organism evidence="1 2">
    <name type="scientific">Lentibacillus salinarum</name>
    <dbReference type="NCBI Taxonomy" id="446820"/>
    <lineage>
        <taxon>Bacteria</taxon>
        <taxon>Bacillati</taxon>
        <taxon>Bacillota</taxon>
        <taxon>Bacilli</taxon>
        <taxon>Bacillales</taxon>
        <taxon>Bacillaceae</taxon>
        <taxon>Lentibacillus</taxon>
    </lineage>
</organism>
<reference evidence="2" key="1">
    <citation type="journal article" date="2019" name="Int. J. Syst. Evol. Microbiol.">
        <title>The Global Catalogue of Microorganisms (GCM) 10K type strain sequencing project: providing services to taxonomists for standard genome sequencing and annotation.</title>
        <authorList>
            <consortium name="The Broad Institute Genomics Platform"/>
            <consortium name="The Broad Institute Genome Sequencing Center for Infectious Disease"/>
            <person name="Wu L."/>
            <person name="Ma J."/>
        </authorList>
    </citation>
    <scope>NUCLEOTIDE SEQUENCE [LARGE SCALE GENOMIC DNA]</scope>
    <source>
        <strain evidence="2">CCUG 54822</strain>
    </source>
</reference>
<dbReference type="EMBL" id="JBHTNH010000029">
    <property type="protein sequence ID" value="MFD1363138.1"/>
    <property type="molecule type" value="Genomic_DNA"/>
</dbReference>
<evidence type="ECO:0000313" key="2">
    <source>
        <dbReference type="Proteomes" id="UP001597178"/>
    </source>
</evidence>
<accession>A0ABW3ZY54</accession>
<name>A0ABW3ZY54_9BACI</name>
<evidence type="ECO:0000313" key="1">
    <source>
        <dbReference type="EMBL" id="MFD1363138.1"/>
    </source>
</evidence>
<dbReference type="Proteomes" id="UP001597178">
    <property type="component" value="Unassembled WGS sequence"/>
</dbReference>
<keyword evidence="2" id="KW-1185">Reference proteome</keyword>
<gene>
    <name evidence="1" type="ORF">ACFQ4A_15925</name>
</gene>
<dbReference type="Gene3D" id="3.10.20.860">
    <property type="match status" value="1"/>
</dbReference>
<sequence>MFDLKAGFLGGSTAVLIRKAVEAYQPKMQKNVCCGEEMTVIHNTESFPYNYDDKECTIHVTGIPMWECKKCGEVEEDVSLMAAVEKSADQAFEALLKSGDQIPDEMSINFNDMLEVKEPEQVASG</sequence>
<dbReference type="InterPro" id="IPR022453">
    <property type="entry name" value="Znf_MqsA-type"/>
</dbReference>